<dbReference type="Pfam" id="PF22785">
    <property type="entry name" value="Tc-R-P"/>
    <property type="match status" value="1"/>
</dbReference>
<dbReference type="PROSITE" id="PS50082">
    <property type="entry name" value="WD_REPEATS_2"/>
    <property type="match status" value="1"/>
</dbReference>
<protein>
    <recommendedName>
        <fullName evidence="10">Tyrosine specific protein phosphatases domain-containing protein</fullName>
    </recommendedName>
</protein>
<dbReference type="InterPro" id="IPR036322">
    <property type="entry name" value="WD40_repeat_dom_sf"/>
</dbReference>
<dbReference type="Gene3D" id="2.130.10.10">
    <property type="entry name" value="YVTN repeat-like/Quinoprotein amine dehydrogenase"/>
    <property type="match status" value="1"/>
</dbReference>
<keyword evidence="9" id="KW-1185">Reference proteome</keyword>
<feature type="domain" description="Phosphatase tensin-type" evidence="7">
    <location>
        <begin position="103"/>
        <end position="284"/>
    </location>
</feature>
<organism evidence="8 9">
    <name type="scientific">Lactuca sativa</name>
    <name type="common">Garden lettuce</name>
    <dbReference type="NCBI Taxonomy" id="4236"/>
    <lineage>
        <taxon>Eukaryota</taxon>
        <taxon>Viridiplantae</taxon>
        <taxon>Streptophyta</taxon>
        <taxon>Embryophyta</taxon>
        <taxon>Tracheophyta</taxon>
        <taxon>Spermatophyta</taxon>
        <taxon>Magnoliopsida</taxon>
        <taxon>eudicotyledons</taxon>
        <taxon>Gunneridae</taxon>
        <taxon>Pentapetalae</taxon>
        <taxon>asterids</taxon>
        <taxon>campanulids</taxon>
        <taxon>Asterales</taxon>
        <taxon>Asteraceae</taxon>
        <taxon>Cichorioideae</taxon>
        <taxon>Cichorieae</taxon>
        <taxon>Lactucinae</taxon>
        <taxon>Lactuca</taxon>
    </lineage>
</organism>
<dbReference type="InterPro" id="IPR016130">
    <property type="entry name" value="Tyr_Pase_AS"/>
</dbReference>
<dbReference type="PROSITE" id="PS51181">
    <property type="entry name" value="PPASE_TENSIN"/>
    <property type="match status" value="1"/>
</dbReference>
<dbReference type="SMART" id="SM00320">
    <property type="entry name" value="WD40"/>
    <property type="match status" value="2"/>
</dbReference>
<dbReference type="CDD" id="cd14509">
    <property type="entry name" value="PTP_PTEN"/>
    <property type="match status" value="1"/>
</dbReference>
<dbReference type="InterPro" id="IPR001680">
    <property type="entry name" value="WD40_rpt"/>
</dbReference>
<dbReference type="SUPFAM" id="SSF52799">
    <property type="entry name" value="(Phosphotyrosine protein) phosphatases II"/>
    <property type="match status" value="1"/>
</dbReference>
<dbReference type="GO" id="GO:0004721">
    <property type="term" value="F:phosphoprotein phosphatase activity"/>
    <property type="evidence" value="ECO:0007669"/>
    <property type="project" value="UniProtKB-KW"/>
</dbReference>
<accession>A0A9R1XCW2</accession>
<reference evidence="8 9" key="1">
    <citation type="journal article" date="2017" name="Nat. Commun.">
        <title>Genome assembly with in vitro proximity ligation data and whole-genome triplication in lettuce.</title>
        <authorList>
            <person name="Reyes-Chin-Wo S."/>
            <person name="Wang Z."/>
            <person name="Yang X."/>
            <person name="Kozik A."/>
            <person name="Arikit S."/>
            <person name="Song C."/>
            <person name="Xia L."/>
            <person name="Froenicke L."/>
            <person name="Lavelle D.O."/>
            <person name="Truco M.J."/>
            <person name="Xia R."/>
            <person name="Zhu S."/>
            <person name="Xu C."/>
            <person name="Xu H."/>
            <person name="Xu X."/>
            <person name="Cox K."/>
            <person name="Korf I."/>
            <person name="Meyers B.C."/>
            <person name="Michelmore R.W."/>
        </authorList>
    </citation>
    <scope>NUCLEOTIDE SEQUENCE [LARGE SCALE GENOMIC DNA]</scope>
    <source>
        <strain evidence="9">cv. Salinas</strain>
        <tissue evidence="8">Seedlings</tissue>
    </source>
</reference>
<keyword evidence="4" id="KW-0904">Protein phosphatase</keyword>
<comment type="caution">
    <text evidence="8">The sequence shown here is derived from an EMBL/GenBank/DDBJ whole genome shotgun (WGS) entry which is preliminary data.</text>
</comment>
<dbReference type="Proteomes" id="UP000235145">
    <property type="component" value="Unassembled WGS sequence"/>
</dbReference>
<feature type="domain" description="Tyrosine specific protein phosphatases" evidence="6">
    <location>
        <begin position="221"/>
        <end position="260"/>
    </location>
</feature>
<proteinExistence type="inferred from homology"/>
<evidence type="ECO:0000256" key="2">
    <source>
        <dbReference type="ARBA" id="ARBA00007881"/>
    </source>
</evidence>
<dbReference type="SUPFAM" id="SSF50978">
    <property type="entry name" value="WD40 repeat-like"/>
    <property type="match status" value="1"/>
</dbReference>
<dbReference type="GO" id="GO:0005829">
    <property type="term" value="C:cytosol"/>
    <property type="evidence" value="ECO:0000318"/>
    <property type="project" value="GO_Central"/>
</dbReference>
<evidence type="ECO:0000256" key="5">
    <source>
        <dbReference type="PROSITE-ProRule" id="PRU00221"/>
    </source>
</evidence>
<evidence type="ECO:0000256" key="3">
    <source>
        <dbReference type="ARBA" id="ARBA00022801"/>
    </source>
</evidence>
<dbReference type="InterPro" id="IPR051281">
    <property type="entry name" value="Dual-spec_lipid-protein_phosph"/>
</dbReference>
<evidence type="ECO:0000259" key="7">
    <source>
        <dbReference type="PROSITE" id="PS51181"/>
    </source>
</evidence>
<dbReference type="InterPro" id="IPR015943">
    <property type="entry name" value="WD40/YVTN_repeat-like_dom_sf"/>
</dbReference>
<dbReference type="Pfam" id="PF00400">
    <property type="entry name" value="WD40"/>
    <property type="match status" value="1"/>
</dbReference>
<sequence>MEDEVAITSSSIEAGIGCWGLRSSAEHLRYRSCTSPPHGLVSVVGRFLASSQLCDSSSSSGSVLFWSWNKILIVVQSPNIHLCSDTFSLKSIKFVTYVLVFAVAPQEGGFDLDMTYITENIIAMGFPAGDMSSGFFGYVEGFYRNHMEEVIRFFETYHKDKYKVYNLCSERLYDASLFEGKVSQQSCCFPFDDHNCPPVQLIISFCHSAYAWLKEDIENVVVVHCKAGMARTGLMISSLLLYLKFFPTAEASLSYYNQTRCVDGLVLPSQIVFFFPPRSIQEPRIYRFLVFCSKKGYNGLCATRRARISISMIVKAISIVALDPGEHVFYASGRDGKIYIAELNAQTTSNNNNNYGLDIIGTLSDQSKAICSLGFALDGFQLVVGSEDGMVRFWDT</sequence>
<dbReference type="InterPro" id="IPR029021">
    <property type="entry name" value="Prot-tyrosine_phosphatase-like"/>
</dbReference>
<keyword evidence="3" id="KW-0378">Hydrolase</keyword>
<dbReference type="InterPro" id="IPR029023">
    <property type="entry name" value="Tensin_phosphatase"/>
</dbReference>
<dbReference type="PROSITE" id="PS50056">
    <property type="entry name" value="TYR_PHOSPHATASE_2"/>
    <property type="match status" value="1"/>
</dbReference>
<dbReference type="AlphaFoldDB" id="A0A9R1XCW2"/>
<dbReference type="PANTHER" id="PTHR12305">
    <property type="entry name" value="PHOSPHATASE WITH HOMOLOGY TO TENSIN"/>
    <property type="match status" value="1"/>
</dbReference>
<keyword evidence="5" id="KW-0853">WD repeat</keyword>
<dbReference type="Gene3D" id="3.90.190.10">
    <property type="entry name" value="Protein tyrosine phosphatase superfamily"/>
    <property type="match status" value="1"/>
</dbReference>
<evidence type="ECO:0000313" key="8">
    <source>
        <dbReference type="EMBL" id="KAJ0203642.1"/>
    </source>
</evidence>
<dbReference type="PROSITE" id="PS00383">
    <property type="entry name" value="TYR_PHOSPHATASE_1"/>
    <property type="match status" value="1"/>
</dbReference>
<dbReference type="EMBL" id="NBSK02000005">
    <property type="protein sequence ID" value="KAJ0203642.1"/>
    <property type="molecule type" value="Genomic_DNA"/>
</dbReference>
<dbReference type="GO" id="GO:0016314">
    <property type="term" value="F:phosphatidylinositol-3,4,5-trisphosphate 3-phosphatase activity"/>
    <property type="evidence" value="ECO:0000318"/>
    <property type="project" value="GO_Central"/>
</dbReference>
<evidence type="ECO:0000256" key="4">
    <source>
        <dbReference type="ARBA" id="ARBA00022912"/>
    </source>
</evidence>
<dbReference type="PANTHER" id="PTHR12305:SF96">
    <property type="entry name" value="PHOSPHATIDYLINOSITOL 3,4,5-TRISPHOSPHATE 3-PHOSPHATASE AND PROTEIN-TYROSINE-PHOSPHATASE PTEN2A"/>
    <property type="match status" value="1"/>
</dbReference>
<feature type="repeat" description="WD" evidence="5">
    <location>
        <begin position="363"/>
        <end position="396"/>
    </location>
</feature>
<dbReference type="InterPro" id="IPR045101">
    <property type="entry name" value="PTP_PTEN"/>
</dbReference>
<name>A0A9R1XCW2_LACSA</name>
<comment type="similarity">
    <text evidence="2">Belongs to the PTEN phosphatase protein family.</text>
</comment>
<dbReference type="FunFam" id="3.90.190.10:FF:000053">
    <property type="entry name" value="Phosphatidylinositol 3,4,5-trisphosphate 3-phosphatase TPTE2"/>
    <property type="match status" value="1"/>
</dbReference>
<evidence type="ECO:0008006" key="10">
    <source>
        <dbReference type="Google" id="ProtNLM"/>
    </source>
</evidence>
<evidence type="ECO:0000313" key="9">
    <source>
        <dbReference type="Proteomes" id="UP000235145"/>
    </source>
</evidence>
<evidence type="ECO:0000256" key="1">
    <source>
        <dbReference type="ARBA" id="ARBA00000536"/>
    </source>
</evidence>
<dbReference type="PROSITE" id="PS50294">
    <property type="entry name" value="WD_REPEATS_REGION"/>
    <property type="match status" value="1"/>
</dbReference>
<dbReference type="InterPro" id="IPR000387">
    <property type="entry name" value="Tyr_Pase_dom"/>
</dbReference>
<gene>
    <name evidence="8" type="ORF">LSAT_V11C500254620</name>
</gene>
<comment type="catalytic activity">
    <reaction evidence="1">
        <text>a 1,2-diacyl-sn-glycero-3-phospho-(1D-myo-inositol-3,4,5-trisphosphate) + H2O = a 1,2-diacyl-sn-glycero-3-phospho-(1D-myo-inositol-4,5-bisphosphate) + phosphate</text>
        <dbReference type="Rhea" id="RHEA:25017"/>
        <dbReference type="ChEBI" id="CHEBI:15377"/>
        <dbReference type="ChEBI" id="CHEBI:43474"/>
        <dbReference type="ChEBI" id="CHEBI:57836"/>
        <dbReference type="ChEBI" id="CHEBI:58456"/>
        <dbReference type="EC" id="3.1.3.67"/>
    </reaction>
</comment>
<evidence type="ECO:0000259" key="6">
    <source>
        <dbReference type="PROSITE" id="PS50056"/>
    </source>
</evidence>